<reference evidence="1" key="1">
    <citation type="submission" date="2021-06" db="EMBL/GenBank/DDBJ databases">
        <authorList>
            <person name="Kallberg Y."/>
            <person name="Tangrot J."/>
            <person name="Rosling A."/>
        </authorList>
    </citation>
    <scope>NUCLEOTIDE SEQUENCE</scope>
    <source>
        <strain evidence="1">FL966</strain>
    </source>
</reference>
<accession>A0A9N8VUX8</accession>
<dbReference type="EMBL" id="CAJVQA010000183">
    <property type="protein sequence ID" value="CAG8460920.1"/>
    <property type="molecule type" value="Genomic_DNA"/>
</dbReference>
<comment type="caution">
    <text evidence="1">The sequence shown here is derived from an EMBL/GenBank/DDBJ whole genome shotgun (WGS) entry which is preliminary data.</text>
</comment>
<gene>
    <name evidence="1" type="ORF">CPELLU_LOCUS621</name>
</gene>
<sequence length="169" mass="19316">MHQIDDPFYANILKNATFLVTRNDLYVQINFEATREYAYYNNQPLIYSCTQDSYNHNILTENNSLRFLATSDTKDNAVCGILPLFINMKVVITINICANDNLANAIIDLTGSNTSNGLYMMLSLVQRLNDLLILQPFDESILNMRISPALYAEFDRLDECAQRTAQLKE</sequence>
<dbReference type="Proteomes" id="UP000789759">
    <property type="component" value="Unassembled WGS sequence"/>
</dbReference>
<dbReference type="AlphaFoldDB" id="A0A9N8VUX8"/>
<organism evidence="1 2">
    <name type="scientific">Cetraspora pellucida</name>
    <dbReference type="NCBI Taxonomy" id="1433469"/>
    <lineage>
        <taxon>Eukaryota</taxon>
        <taxon>Fungi</taxon>
        <taxon>Fungi incertae sedis</taxon>
        <taxon>Mucoromycota</taxon>
        <taxon>Glomeromycotina</taxon>
        <taxon>Glomeromycetes</taxon>
        <taxon>Diversisporales</taxon>
        <taxon>Gigasporaceae</taxon>
        <taxon>Cetraspora</taxon>
    </lineage>
</organism>
<evidence type="ECO:0000313" key="2">
    <source>
        <dbReference type="Proteomes" id="UP000789759"/>
    </source>
</evidence>
<keyword evidence="2" id="KW-1185">Reference proteome</keyword>
<dbReference type="OrthoDB" id="2424924at2759"/>
<protein>
    <submittedName>
        <fullName evidence="1">5301_t:CDS:1</fullName>
    </submittedName>
</protein>
<name>A0A9N8VUX8_9GLOM</name>
<proteinExistence type="predicted"/>
<evidence type="ECO:0000313" key="1">
    <source>
        <dbReference type="EMBL" id="CAG8460920.1"/>
    </source>
</evidence>